<dbReference type="OrthoDB" id="9787680at2"/>
<evidence type="ECO:0000259" key="8">
    <source>
        <dbReference type="PROSITE" id="PS50977"/>
    </source>
</evidence>
<dbReference type="Pfam" id="PF00440">
    <property type="entry name" value="TetR_N"/>
    <property type="match status" value="1"/>
</dbReference>
<keyword evidence="4 6" id="KW-0238">DNA-binding</keyword>
<reference evidence="9 10" key="1">
    <citation type="submission" date="2019-06" db="EMBL/GenBank/DDBJ databases">
        <title>New taxonomy in bacterial strain CC-CFT640, isolated from vineyard.</title>
        <authorList>
            <person name="Lin S.-Y."/>
            <person name="Tsai C.-F."/>
            <person name="Young C.-C."/>
        </authorList>
    </citation>
    <scope>NUCLEOTIDE SEQUENCE [LARGE SCALE GENOMIC DNA]</scope>
    <source>
        <strain evidence="9 10">CC-CFT640</strain>
    </source>
</reference>
<feature type="compositionally biased region" description="Basic residues" evidence="7">
    <location>
        <begin position="231"/>
        <end position="241"/>
    </location>
</feature>
<dbReference type="InterPro" id="IPR004111">
    <property type="entry name" value="Repressor_TetR_C"/>
</dbReference>
<evidence type="ECO:0000313" key="9">
    <source>
        <dbReference type="EMBL" id="TXL73335.1"/>
    </source>
</evidence>
<dbReference type="PROSITE" id="PS50977">
    <property type="entry name" value="HTH_TETR_2"/>
    <property type="match status" value="1"/>
</dbReference>
<dbReference type="InterPro" id="IPR036271">
    <property type="entry name" value="Tet_transcr_reg_TetR-rel_C_sf"/>
</dbReference>
<dbReference type="SUPFAM" id="SSF48498">
    <property type="entry name" value="Tetracyclin repressor-like, C-terminal domain"/>
    <property type="match status" value="1"/>
</dbReference>
<organism evidence="9 10">
    <name type="scientific">Vineibacter terrae</name>
    <dbReference type="NCBI Taxonomy" id="2586908"/>
    <lineage>
        <taxon>Bacteria</taxon>
        <taxon>Pseudomonadati</taxon>
        <taxon>Pseudomonadota</taxon>
        <taxon>Alphaproteobacteria</taxon>
        <taxon>Hyphomicrobiales</taxon>
        <taxon>Vineibacter</taxon>
    </lineage>
</organism>
<evidence type="ECO:0000256" key="2">
    <source>
        <dbReference type="ARBA" id="ARBA00022491"/>
    </source>
</evidence>
<name>A0A5C8PIJ2_9HYPH</name>
<gene>
    <name evidence="9" type="ORF">FHP25_21890</name>
</gene>
<evidence type="ECO:0000256" key="1">
    <source>
        <dbReference type="ARBA" id="ARBA00002856"/>
    </source>
</evidence>
<evidence type="ECO:0000256" key="4">
    <source>
        <dbReference type="ARBA" id="ARBA00023125"/>
    </source>
</evidence>
<keyword evidence="3" id="KW-0805">Transcription regulation</keyword>
<evidence type="ECO:0000256" key="7">
    <source>
        <dbReference type="SAM" id="MobiDB-lite"/>
    </source>
</evidence>
<dbReference type="GO" id="GO:0003700">
    <property type="term" value="F:DNA-binding transcription factor activity"/>
    <property type="evidence" value="ECO:0007669"/>
    <property type="project" value="TreeGrafter"/>
</dbReference>
<dbReference type="RefSeq" id="WP_147849105.1">
    <property type="nucleotide sequence ID" value="NZ_VDUZ01000026.1"/>
</dbReference>
<dbReference type="PANTHER" id="PTHR30055">
    <property type="entry name" value="HTH-TYPE TRANSCRIPTIONAL REGULATOR RUTR"/>
    <property type="match status" value="1"/>
</dbReference>
<feature type="domain" description="HTH tetR-type" evidence="8">
    <location>
        <begin position="20"/>
        <end position="80"/>
    </location>
</feature>
<evidence type="ECO:0000256" key="5">
    <source>
        <dbReference type="ARBA" id="ARBA00023163"/>
    </source>
</evidence>
<dbReference type="GO" id="GO:0046677">
    <property type="term" value="P:response to antibiotic"/>
    <property type="evidence" value="ECO:0007669"/>
    <property type="project" value="InterPro"/>
</dbReference>
<dbReference type="GO" id="GO:0045892">
    <property type="term" value="P:negative regulation of DNA-templated transcription"/>
    <property type="evidence" value="ECO:0007669"/>
    <property type="project" value="InterPro"/>
</dbReference>
<feature type="DNA-binding region" description="H-T-H motif" evidence="6">
    <location>
        <begin position="43"/>
        <end position="62"/>
    </location>
</feature>
<dbReference type="InterPro" id="IPR009057">
    <property type="entry name" value="Homeodomain-like_sf"/>
</dbReference>
<dbReference type="SUPFAM" id="SSF46689">
    <property type="entry name" value="Homeodomain-like"/>
    <property type="match status" value="1"/>
</dbReference>
<dbReference type="PRINTS" id="PR00400">
    <property type="entry name" value="TETREPRESSOR"/>
</dbReference>
<proteinExistence type="predicted"/>
<feature type="region of interest" description="Disordered" evidence="7">
    <location>
        <begin position="218"/>
        <end position="241"/>
    </location>
</feature>
<evidence type="ECO:0000256" key="6">
    <source>
        <dbReference type="PROSITE-ProRule" id="PRU00335"/>
    </source>
</evidence>
<dbReference type="AlphaFoldDB" id="A0A5C8PIJ2"/>
<dbReference type="PRINTS" id="PR00455">
    <property type="entry name" value="HTHTETR"/>
</dbReference>
<keyword evidence="2" id="KW-0678">Repressor</keyword>
<evidence type="ECO:0000313" key="10">
    <source>
        <dbReference type="Proteomes" id="UP000321638"/>
    </source>
</evidence>
<accession>A0A5C8PIJ2</accession>
<evidence type="ECO:0000256" key="3">
    <source>
        <dbReference type="ARBA" id="ARBA00023015"/>
    </source>
</evidence>
<dbReference type="PANTHER" id="PTHR30055:SF151">
    <property type="entry name" value="TRANSCRIPTIONAL REGULATORY PROTEIN"/>
    <property type="match status" value="1"/>
</dbReference>
<dbReference type="InterPro" id="IPR050109">
    <property type="entry name" value="HTH-type_TetR-like_transc_reg"/>
</dbReference>
<comment type="function">
    <text evidence="1">TetR is the repressor of the tetracycline resistance element; its N-terminal region forms a helix-turn-helix structure and binds DNA. Binding of tetracycline to TetR reduces the repressor affinity for the tetracycline resistance gene (tetA) promoter operator sites.</text>
</comment>
<dbReference type="InterPro" id="IPR003012">
    <property type="entry name" value="Tet_transcr_reg_TetR"/>
</dbReference>
<dbReference type="Gene3D" id="1.10.10.60">
    <property type="entry name" value="Homeodomain-like"/>
    <property type="match status" value="1"/>
</dbReference>
<comment type="caution">
    <text evidence="9">The sequence shown here is derived from an EMBL/GenBank/DDBJ whole genome shotgun (WGS) entry which is preliminary data.</text>
</comment>
<dbReference type="Proteomes" id="UP000321638">
    <property type="component" value="Unassembled WGS sequence"/>
</dbReference>
<keyword evidence="10" id="KW-1185">Reference proteome</keyword>
<dbReference type="GO" id="GO:0000976">
    <property type="term" value="F:transcription cis-regulatory region binding"/>
    <property type="evidence" value="ECO:0007669"/>
    <property type="project" value="TreeGrafter"/>
</dbReference>
<dbReference type="Gene3D" id="1.10.357.10">
    <property type="entry name" value="Tetracycline Repressor, domain 2"/>
    <property type="match status" value="1"/>
</dbReference>
<dbReference type="EMBL" id="VDUZ01000026">
    <property type="protein sequence ID" value="TXL73335.1"/>
    <property type="molecule type" value="Genomic_DNA"/>
</dbReference>
<dbReference type="InterPro" id="IPR001647">
    <property type="entry name" value="HTH_TetR"/>
</dbReference>
<dbReference type="Pfam" id="PF02909">
    <property type="entry name" value="TetR_C_1"/>
    <property type="match status" value="1"/>
</dbReference>
<sequence>MAKQTATGKRRPRSGMKRGVLSRDKLIAAAIELVDDEGADALTIRALADAVGVTPMALYNHFSSKRDLLAAVAEHIISGAQFDGQHADWREQIHHCFGVVRNLCLRHPGLPGLLEQDGAAPGTAFGPMEVTLRALQSQGMNELDSVRTFFLLIGYTLSQAAYQARPVPALEPSEKIRTERIAGRGYGAVERIEMPPTWDFDASFAFGISLILNGVEATAQKSSPGGDQRPSRRRSARKEGN</sequence>
<keyword evidence="5" id="KW-0804">Transcription</keyword>
<protein>
    <submittedName>
        <fullName evidence="9">TetR/AcrR family transcriptional regulator</fullName>
    </submittedName>
</protein>